<keyword evidence="3 8" id="KW-0813">Transport</keyword>
<evidence type="ECO:0000259" key="9">
    <source>
        <dbReference type="Pfam" id="PF00909"/>
    </source>
</evidence>
<feature type="transmembrane region" description="Helical" evidence="8">
    <location>
        <begin position="221"/>
        <end position="245"/>
    </location>
</feature>
<dbReference type="InterPro" id="IPR001905">
    <property type="entry name" value="Ammonium_transpt"/>
</dbReference>
<dbReference type="InterPro" id="IPR024041">
    <property type="entry name" value="NH4_transpt_AmtB-like_dom"/>
</dbReference>
<organism evidence="10 11">
    <name type="scientific">candidate division WOR-1 bacterium RIFOXYB2_FULL_36_35</name>
    <dbReference type="NCBI Taxonomy" id="1802578"/>
    <lineage>
        <taxon>Bacteria</taxon>
        <taxon>Bacillati</taxon>
        <taxon>Saganbacteria</taxon>
    </lineage>
</organism>
<evidence type="ECO:0000256" key="5">
    <source>
        <dbReference type="ARBA" id="ARBA00022989"/>
    </source>
</evidence>
<gene>
    <name evidence="10" type="ORF">A2290_00125</name>
</gene>
<dbReference type="PANTHER" id="PTHR43029:SF21">
    <property type="entry name" value="AMMONIUM TRANSPORTER 1"/>
    <property type="match status" value="1"/>
</dbReference>
<dbReference type="PANTHER" id="PTHR43029">
    <property type="entry name" value="AMMONIUM TRANSPORTER MEP2"/>
    <property type="match status" value="1"/>
</dbReference>
<dbReference type="InterPro" id="IPR018047">
    <property type="entry name" value="Ammonium_transpt_CS"/>
</dbReference>
<dbReference type="EMBL" id="MEUA01000014">
    <property type="protein sequence ID" value="OGC16085.1"/>
    <property type="molecule type" value="Genomic_DNA"/>
</dbReference>
<evidence type="ECO:0000256" key="3">
    <source>
        <dbReference type="ARBA" id="ARBA00022448"/>
    </source>
</evidence>
<evidence type="ECO:0000256" key="7">
    <source>
        <dbReference type="ARBA" id="ARBA00023177"/>
    </source>
</evidence>
<dbReference type="NCBIfam" id="TIGR00836">
    <property type="entry name" value="amt"/>
    <property type="match status" value="1"/>
</dbReference>
<dbReference type="InterPro" id="IPR029020">
    <property type="entry name" value="Ammonium/urea_transptr"/>
</dbReference>
<evidence type="ECO:0000256" key="2">
    <source>
        <dbReference type="ARBA" id="ARBA00005887"/>
    </source>
</evidence>
<dbReference type="GO" id="GO:0005886">
    <property type="term" value="C:plasma membrane"/>
    <property type="evidence" value="ECO:0007669"/>
    <property type="project" value="UniProtKB-SubCell"/>
</dbReference>
<reference evidence="10 11" key="1">
    <citation type="journal article" date="2016" name="Nat. Commun.">
        <title>Thousands of microbial genomes shed light on interconnected biogeochemical processes in an aquifer system.</title>
        <authorList>
            <person name="Anantharaman K."/>
            <person name="Brown C.T."/>
            <person name="Hug L.A."/>
            <person name="Sharon I."/>
            <person name="Castelle C.J."/>
            <person name="Probst A.J."/>
            <person name="Thomas B.C."/>
            <person name="Singh A."/>
            <person name="Wilkins M.J."/>
            <person name="Karaoz U."/>
            <person name="Brodie E.L."/>
            <person name="Williams K.H."/>
            <person name="Hubbard S.S."/>
            <person name="Banfield J.F."/>
        </authorList>
    </citation>
    <scope>NUCLEOTIDE SEQUENCE [LARGE SCALE GENOMIC DNA]</scope>
</reference>
<feature type="transmembrane region" description="Helical" evidence="8">
    <location>
        <begin position="6"/>
        <end position="29"/>
    </location>
</feature>
<sequence length="403" mass="42821">MNSGDTAWVLISTALVILMTPALGFFYAGMVRKKNILSTLMLSVVMLALITVQWMLYGYSLSFGTDHAGIIGGLNWLGLNGVGATVHEGYAPTIPHLLFMFFQLAFAVITPALITGAFVERIKFPSFLLFSLLWVTFIYAPVAHWVWGIGGWLRAMGALDFAGGIVVHITAGISALAVALVIGKRKGYGKTPMEPSNIPLTVLGAFLLWFGWFGFNGGSALSASSIAVSAVVATNAAGASAALTWMLLNWMHKRPSLLGFSTGAIVGLAAVTPASGFISPLSALIIGVVAATLSYYMIIFRLKVGLDESLDVFACHGIGGIWGTLALGLFAQKAINATGNDGLFFGNPGFFGIQIFAVLIVVLFSFVGTYFLAKVVDTLFSLRSKESEEDVGLDLAYHGETTY</sequence>
<comment type="caution">
    <text evidence="10">The sequence shown here is derived from an EMBL/GenBank/DDBJ whole genome shotgun (WGS) entry which is preliminary data.</text>
</comment>
<evidence type="ECO:0000256" key="8">
    <source>
        <dbReference type="RuleBase" id="RU362002"/>
    </source>
</evidence>
<feature type="transmembrane region" description="Helical" evidence="8">
    <location>
        <begin position="126"/>
        <end position="149"/>
    </location>
</feature>
<evidence type="ECO:0000256" key="1">
    <source>
        <dbReference type="ARBA" id="ARBA00004141"/>
    </source>
</evidence>
<keyword evidence="7 8" id="KW-0924">Ammonia transport</keyword>
<feature type="transmembrane region" description="Helical" evidence="8">
    <location>
        <begin position="195"/>
        <end position="215"/>
    </location>
</feature>
<dbReference type="AlphaFoldDB" id="A0A1F4S6L9"/>
<comment type="similarity">
    <text evidence="2 8">Belongs to the ammonia transporter channel (TC 1.A.11.2) family.</text>
</comment>
<dbReference type="Gene3D" id="1.10.3430.10">
    <property type="entry name" value="Ammonium transporter AmtB like domains"/>
    <property type="match status" value="1"/>
</dbReference>
<feature type="transmembrane region" description="Helical" evidence="8">
    <location>
        <begin position="97"/>
        <end position="119"/>
    </location>
</feature>
<dbReference type="Proteomes" id="UP000177905">
    <property type="component" value="Unassembled WGS sequence"/>
</dbReference>
<dbReference type="SUPFAM" id="SSF111352">
    <property type="entry name" value="Ammonium transporter"/>
    <property type="match status" value="1"/>
</dbReference>
<feature type="transmembrane region" description="Helical" evidence="8">
    <location>
        <begin position="36"/>
        <end position="56"/>
    </location>
</feature>
<feature type="domain" description="Ammonium transporter AmtB-like" evidence="9">
    <location>
        <begin position="7"/>
        <end position="403"/>
    </location>
</feature>
<dbReference type="Pfam" id="PF00909">
    <property type="entry name" value="Ammonium_transp"/>
    <property type="match status" value="1"/>
</dbReference>
<feature type="transmembrane region" description="Helical" evidence="8">
    <location>
        <begin position="161"/>
        <end position="183"/>
    </location>
</feature>
<evidence type="ECO:0000313" key="10">
    <source>
        <dbReference type="EMBL" id="OGC16085.1"/>
    </source>
</evidence>
<feature type="transmembrane region" description="Helical" evidence="8">
    <location>
        <begin position="281"/>
        <end position="300"/>
    </location>
</feature>
<dbReference type="PROSITE" id="PS01219">
    <property type="entry name" value="AMMONIUM_TRANSP"/>
    <property type="match status" value="1"/>
</dbReference>
<feature type="transmembrane region" description="Helical" evidence="8">
    <location>
        <begin position="257"/>
        <end position="275"/>
    </location>
</feature>
<evidence type="ECO:0000256" key="4">
    <source>
        <dbReference type="ARBA" id="ARBA00022692"/>
    </source>
</evidence>
<evidence type="ECO:0000256" key="6">
    <source>
        <dbReference type="ARBA" id="ARBA00023136"/>
    </source>
</evidence>
<accession>A0A1F4S6L9</accession>
<keyword evidence="6 8" id="KW-0472">Membrane</keyword>
<proteinExistence type="inferred from homology"/>
<name>A0A1F4S6L9_UNCSA</name>
<dbReference type="GO" id="GO:0008519">
    <property type="term" value="F:ammonium channel activity"/>
    <property type="evidence" value="ECO:0007669"/>
    <property type="project" value="InterPro"/>
</dbReference>
<protein>
    <recommendedName>
        <fullName evidence="8">Ammonium transporter</fullName>
    </recommendedName>
</protein>
<keyword evidence="4 8" id="KW-0812">Transmembrane</keyword>
<feature type="transmembrane region" description="Helical" evidence="8">
    <location>
        <begin position="351"/>
        <end position="373"/>
    </location>
</feature>
<feature type="transmembrane region" description="Helical" evidence="8">
    <location>
        <begin position="312"/>
        <end position="331"/>
    </location>
</feature>
<comment type="subcellular location">
    <subcellularLocation>
        <location evidence="8">Cell membrane</location>
        <topology evidence="8">Multi-pass membrane protein</topology>
    </subcellularLocation>
    <subcellularLocation>
        <location evidence="1">Membrane</location>
        <topology evidence="1">Multi-pass membrane protein</topology>
    </subcellularLocation>
</comment>
<evidence type="ECO:0000313" key="11">
    <source>
        <dbReference type="Proteomes" id="UP000177905"/>
    </source>
</evidence>
<keyword evidence="5 8" id="KW-1133">Transmembrane helix</keyword>